<evidence type="ECO:0000313" key="1">
    <source>
        <dbReference type="EMBL" id="QYJ68624.1"/>
    </source>
</evidence>
<protein>
    <submittedName>
        <fullName evidence="1">HAD hydrolase-like protein</fullName>
    </submittedName>
</protein>
<gene>
    <name evidence="1" type="ORF">K1I41_01740</name>
</gene>
<dbReference type="SFLD" id="SFLDG01129">
    <property type="entry name" value="C1.5:_HAD__Beta-PGM__Phosphata"/>
    <property type="match status" value="1"/>
</dbReference>
<dbReference type="InterPro" id="IPR036412">
    <property type="entry name" value="HAD-like_sf"/>
</dbReference>
<dbReference type="Gene3D" id="1.10.150.240">
    <property type="entry name" value="Putative phosphatase, domain 2"/>
    <property type="match status" value="1"/>
</dbReference>
<dbReference type="PANTHER" id="PTHR43434:SF13">
    <property type="entry name" value="PHOSPHOGLYCOLATE PHOSPHATASE"/>
    <property type="match status" value="1"/>
</dbReference>
<accession>A0ABX8V704</accession>
<proteinExistence type="predicted"/>
<dbReference type="EMBL" id="CP080429">
    <property type="protein sequence ID" value="QYJ68624.1"/>
    <property type="molecule type" value="Genomic_DNA"/>
</dbReference>
<dbReference type="InterPro" id="IPR023214">
    <property type="entry name" value="HAD_sf"/>
</dbReference>
<reference evidence="1 2" key="1">
    <citation type="submission" date="2021-07" db="EMBL/GenBank/DDBJ databases">
        <title>Flavobacterium WSW3-B6 sp.nov, isolated from seaweed.</title>
        <authorList>
            <person name="Muhammad N."/>
            <person name="Ho H."/>
            <person name="Lee Y.-J."/>
            <person name="Nguyen T."/>
            <person name="Ho J."/>
            <person name="Kim S.-G."/>
        </authorList>
    </citation>
    <scope>NUCLEOTIDE SEQUENCE [LARGE SCALE GENOMIC DNA]</scope>
    <source>
        <strain evidence="1 2">WSW3-B6</strain>
    </source>
</reference>
<dbReference type="InterPro" id="IPR023198">
    <property type="entry name" value="PGP-like_dom2"/>
</dbReference>
<dbReference type="SUPFAM" id="SSF56784">
    <property type="entry name" value="HAD-like"/>
    <property type="match status" value="1"/>
</dbReference>
<dbReference type="InterPro" id="IPR041492">
    <property type="entry name" value="HAD_2"/>
</dbReference>
<organism evidence="1 2">
    <name type="scientific">Flavobacterium litorale</name>
    <dbReference type="NCBI Taxonomy" id="2856519"/>
    <lineage>
        <taxon>Bacteria</taxon>
        <taxon>Pseudomonadati</taxon>
        <taxon>Bacteroidota</taxon>
        <taxon>Flavobacteriia</taxon>
        <taxon>Flavobacteriales</taxon>
        <taxon>Flavobacteriaceae</taxon>
        <taxon>Flavobacterium</taxon>
    </lineage>
</organism>
<dbReference type="Pfam" id="PF13419">
    <property type="entry name" value="HAD_2"/>
    <property type="match status" value="1"/>
</dbReference>
<dbReference type="RefSeq" id="WP_220640964.1">
    <property type="nucleotide sequence ID" value="NZ_CP080429.1"/>
</dbReference>
<dbReference type="PANTHER" id="PTHR43434">
    <property type="entry name" value="PHOSPHOGLYCOLATE PHOSPHATASE"/>
    <property type="match status" value="1"/>
</dbReference>
<dbReference type="SFLD" id="SFLDS00003">
    <property type="entry name" value="Haloacid_Dehalogenase"/>
    <property type="match status" value="1"/>
</dbReference>
<sequence>MKAKLILFDFDGTLVDSKAIFFDLYNQLAKQKGFTCIDAENINHLRSLSIKQRSKYLGIPMYKVPFIAKTLVKQFYSSLSQLTFNPEIKELLLSLKAEGYTYCIVSTNAKKNIQAFFGMQNVAVPEVYTSSKIFGKDKLLRKLLKTKKLHPKQVLYIGDEARDIAACKKCGIPIVWVRWGYDNYDAIAQLPPDYIAANPEQLTNLLHELVSAQG</sequence>
<dbReference type="Gene3D" id="3.40.50.1000">
    <property type="entry name" value="HAD superfamily/HAD-like"/>
    <property type="match status" value="1"/>
</dbReference>
<name>A0ABX8V704_9FLAO</name>
<evidence type="ECO:0000313" key="2">
    <source>
        <dbReference type="Proteomes" id="UP000825381"/>
    </source>
</evidence>
<dbReference type="InterPro" id="IPR050155">
    <property type="entry name" value="HAD-like_hydrolase_sf"/>
</dbReference>
<dbReference type="Proteomes" id="UP000825381">
    <property type="component" value="Chromosome"/>
</dbReference>
<keyword evidence="2" id="KW-1185">Reference proteome</keyword>